<gene>
    <name evidence="11" type="ordered locus">Tlie_0266</name>
</gene>
<protein>
    <recommendedName>
        <fullName evidence="9">CRISPR-associated exonuclease Cas4</fullName>
        <ecNumber evidence="9">3.1.12.1</ecNumber>
    </recommendedName>
</protein>
<organism evidence="11 12">
    <name type="scientific">Thermovirga lienii (strain ATCC BAA-1197 / DSM 17291 / Cas60314)</name>
    <dbReference type="NCBI Taxonomy" id="580340"/>
    <lineage>
        <taxon>Bacteria</taxon>
        <taxon>Thermotogati</taxon>
        <taxon>Synergistota</taxon>
        <taxon>Synergistia</taxon>
        <taxon>Synergistales</taxon>
        <taxon>Thermovirgaceae</taxon>
        <taxon>Thermovirga</taxon>
    </lineage>
</organism>
<dbReference type="GO" id="GO:0004527">
    <property type="term" value="F:exonuclease activity"/>
    <property type="evidence" value="ECO:0007669"/>
    <property type="project" value="UniProtKB-KW"/>
</dbReference>
<dbReference type="EC" id="3.1.12.1" evidence="9"/>
<evidence type="ECO:0000256" key="1">
    <source>
        <dbReference type="ARBA" id="ARBA00022722"/>
    </source>
</evidence>
<evidence type="ECO:0000256" key="6">
    <source>
        <dbReference type="ARBA" id="ARBA00023014"/>
    </source>
</evidence>
<comment type="cofactor">
    <cofactor evidence="9">
        <name>Mg(2+)</name>
        <dbReference type="ChEBI" id="CHEBI:18420"/>
    </cofactor>
    <cofactor evidence="9">
        <name>Mn(2+)</name>
        <dbReference type="ChEBI" id="CHEBI:29035"/>
    </cofactor>
    <text evidence="9">Mg(2+) or Mn(2+) required for ssDNA cleavage activity.</text>
</comment>
<name>G7V6P8_THELD</name>
<evidence type="ECO:0000256" key="5">
    <source>
        <dbReference type="ARBA" id="ARBA00023004"/>
    </source>
</evidence>
<dbReference type="NCBIfam" id="TIGR00372">
    <property type="entry name" value="cas4"/>
    <property type="match status" value="1"/>
</dbReference>
<evidence type="ECO:0000256" key="4">
    <source>
        <dbReference type="ARBA" id="ARBA00022839"/>
    </source>
</evidence>
<proteinExistence type="inferred from homology"/>
<accession>G7V6P8</accession>
<dbReference type="InterPro" id="IPR011604">
    <property type="entry name" value="PDDEXK-like_dom_sf"/>
</dbReference>
<keyword evidence="5 9" id="KW-0408">Iron</keyword>
<dbReference type="PANTHER" id="PTHR37168">
    <property type="entry name" value="CRISPR-ASSOCIATED EXONUCLEASE CAS4"/>
    <property type="match status" value="1"/>
</dbReference>
<dbReference type="Proteomes" id="UP000005868">
    <property type="component" value="Chromosome"/>
</dbReference>
<evidence type="ECO:0000256" key="8">
    <source>
        <dbReference type="ARBA" id="ARBA00023211"/>
    </source>
</evidence>
<keyword evidence="4 9" id="KW-0269">Exonuclease</keyword>
<evidence type="ECO:0000313" key="11">
    <source>
        <dbReference type="EMBL" id="AER66007.1"/>
    </source>
</evidence>
<dbReference type="InterPro" id="IPR013343">
    <property type="entry name" value="CRISPR-assoc_prot_Cas4"/>
</dbReference>
<keyword evidence="7 9" id="KW-0051">Antiviral defense</keyword>
<evidence type="ECO:0000259" key="10">
    <source>
        <dbReference type="Pfam" id="PF01930"/>
    </source>
</evidence>
<evidence type="ECO:0000256" key="9">
    <source>
        <dbReference type="RuleBase" id="RU365022"/>
    </source>
</evidence>
<keyword evidence="1 9" id="KW-0540">Nuclease</keyword>
<evidence type="ECO:0000256" key="3">
    <source>
        <dbReference type="ARBA" id="ARBA00022801"/>
    </source>
</evidence>
<dbReference type="KEGG" id="tli:Tlie_0266"/>
<keyword evidence="6 9" id="KW-0411">Iron-sulfur</keyword>
<dbReference type="AlphaFoldDB" id="G7V6P8"/>
<dbReference type="OrthoDB" id="9794720at2"/>
<dbReference type="InterPro" id="IPR022765">
    <property type="entry name" value="Dna2/Cas4_DUF83"/>
</dbReference>
<dbReference type="GO" id="GO:0051536">
    <property type="term" value="F:iron-sulfur cluster binding"/>
    <property type="evidence" value="ECO:0007669"/>
    <property type="project" value="UniProtKB-KW"/>
</dbReference>
<reference evidence="11 12" key="2">
    <citation type="journal article" date="2012" name="Stand. Genomic Sci.">
        <title>Genome sequence of the moderately thermophilic, amino-acid-degrading and sulfur-reducing bacterium Thermovirga lienii type strain (Cas60314(T)).</title>
        <authorList>
            <person name="Goker M."/>
            <person name="Saunders E."/>
            <person name="Lapidus A."/>
            <person name="Nolan M."/>
            <person name="Lucas S."/>
            <person name="Hammon N."/>
            <person name="Deshpande S."/>
            <person name="Cheng J.F."/>
            <person name="Han C."/>
            <person name="Tapia R."/>
            <person name="Goodwin L.A."/>
            <person name="Pitluck S."/>
            <person name="Liolios K."/>
            <person name="Mavromatis K."/>
            <person name="Pagani I."/>
            <person name="Ivanova N."/>
            <person name="Mikhailova N."/>
            <person name="Pati A."/>
            <person name="Chen A."/>
            <person name="Palaniappan K."/>
            <person name="Land M."/>
            <person name="Chang Y.J."/>
            <person name="Jeffries C.D."/>
            <person name="Brambilla E.M."/>
            <person name="Rohde M."/>
            <person name="Spring S."/>
            <person name="Detter J.C."/>
            <person name="Woyke T."/>
            <person name="Bristow J."/>
            <person name="Eisen J.A."/>
            <person name="Markowitz V."/>
            <person name="Hugenholtz P."/>
            <person name="Kyrpides N.C."/>
            <person name="Klenk H.P."/>
        </authorList>
    </citation>
    <scope>NUCLEOTIDE SEQUENCE [LARGE SCALE GENOMIC DNA]</scope>
    <source>
        <strain evidence="12">ATCC BAA-1197 / DSM 17291 / Cas60314</strain>
    </source>
</reference>
<sequence length="173" mass="20315">MSFCSGLSEKARIGGTLVWYYFICKRQVWLMARGIEPERTNDALMIGKLLSERTYERERHNVKFGDNSFDIVRKEEGVVVVGEIKKSSRFEHAAKMQLLHYLYVLQKDGVEAEGELLFPKERKKERVKLESKTIKLLEQIYEDIHKLAEAANPPVLKRNRYCSGCAYRYWCWS</sequence>
<dbReference type="STRING" id="580340.Tlie_0266"/>
<dbReference type="HOGENOM" id="CLU_133784_0_0_0"/>
<keyword evidence="12" id="KW-1185">Reference proteome</keyword>
<dbReference type="Gene3D" id="3.90.320.10">
    <property type="match status" value="1"/>
</dbReference>
<dbReference type="eggNOG" id="COG1468">
    <property type="taxonomic scope" value="Bacteria"/>
</dbReference>
<comment type="function">
    <text evidence="9">CRISPR (clustered regularly interspaced short palindromic repeat) is an adaptive immune system that provides protection against mobile genetic elements (viruses, transposable elements and conjugative plasmids). CRISPR clusters contain sequences complementary to antecedent mobile elements and target invading nucleic acids. CRISPR clusters are transcribed and processed into CRISPR RNA (crRNA).</text>
</comment>
<dbReference type="GO" id="GO:0046872">
    <property type="term" value="F:metal ion binding"/>
    <property type="evidence" value="ECO:0007669"/>
    <property type="project" value="UniProtKB-KW"/>
</dbReference>
<evidence type="ECO:0000313" key="12">
    <source>
        <dbReference type="Proteomes" id="UP000005868"/>
    </source>
</evidence>
<reference evidence="12" key="1">
    <citation type="submission" date="2011-10" db="EMBL/GenBank/DDBJ databases">
        <title>The complete genome of chromosome of Thermovirga lienii DSM 17291.</title>
        <authorList>
            <consortium name="US DOE Joint Genome Institute (JGI-PGF)"/>
            <person name="Lucas S."/>
            <person name="Copeland A."/>
            <person name="Lapidus A."/>
            <person name="Glavina del Rio T."/>
            <person name="Dalin E."/>
            <person name="Tice H."/>
            <person name="Bruce D."/>
            <person name="Goodwin L."/>
            <person name="Pitluck S."/>
            <person name="Peters L."/>
            <person name="Mikhailova N."/>
            <person name="Saunders E."/>
            <person name="Kyrpides N."/>
            <person name="Mavromatis K."/>
            <person name="Ivanova N."/>
            <person name="Last F.I."/>
            <person name="Brettin T."/>
            <person name="Detter J.C."/>
            <person name="Han C."/>
            <person name="Larimer F."/>
            <person name="Land M."/>
            <person name="Hauser L."/>
            <person name="Markowitz V."/>
            <person name="Cheng J.-F."/>
            <person name="Hugenholtz P."/>
            <person name="Woyke T."/>
            <person name="Wu D."/>
            <person name="Spring S."/>
            <person name="Schroeder M."/>
            <person name="Brambilla E.-M."/>
            <person name="Klenk H.-P."/>
            <person name="Eisen J.A."/>
        </authorList>
    </citation>
    <scope>NUCLEOTIDE SEQUENCE [LARGE SCALE GENOMIC DNA]</scope>
    <source>
        <strain evidence="12">ATCC BAA-1197 / DSM 17291 / Cas60314</strain>
    </source>
</reference>
<keyword evidence="2 9" id="KW-0479">Metal-binding</keyword>
<evidence type="ECO:0000256" key="7">
    <source>
        <dbReference type="ARBA" id="ARBA00023118"/>
    </source>
</evidence>
<dbReference type="Pfam" id="PF01930">
    <property type="entry name" value="Cas_Cas4"/>
    <property type="match status" value="1"/>
</dbReference>
<feature type="domain" description="DUF83" evidence="10">
    <location>
        <begin position="15"/>
        <end position="173"/>
    </location>
</feature>
<dbReference type="PANTHER" id="PTHR37168:SF2">
    <property type="entry name" value="CRISPR-ASSOCIATED EXONUCLEASE CAS4"/>
    <property type="match status" value="1"/>
</dbReference>
<dbReference type="EMBL" id="CP003096">
    <property type="protein sequence ID" value="AER66007.1"/>
    <property type="molecule type" value="Genomic_DNA"/>
</dbReference>
<keyword evidence="3 9" id="KW-0378">Hydrolase</keyword>
<comment type="similarity">
    <text evidence="9">Belongs to the CRISPR-associated exonuclease Cas4 family.</text>
</comment>
<evidence type="ECO:0000256" key="2">
    <source>
        <dbReference type="ARBA" id="ARBA00022723"/>
    </source>
</evidence>
<comment type="cofactor">
    <cofactor evidence="9">
        <name>iron-sulfur cluster</name>
        <dbReference type="ChEBI" id="CHEBI:30408"/>
    </cofactor>
</comment>
<keyword evidence="8 9" id="KW-0464">Manganese</keyword>
<dbReference type="GO" id="GO:0051607">
    <property type="term" value="P:defense response to virus"/>
    <property type="evidence" value="ECO:0007669"/>
    <property type="project" value="UniProtKB-KW"/>
</dbReference>